<feature type="region of interest" description="Disordered" evidence="1">
    <location>
        <begin position="76"/>
        <end position="99"/>
    </location>
</feature>
<dbReference type="EMBL" id="JANPWB010000004">
    <property type="protein sequence ID" value="KAJ1191641.1"/>
    <property type="molecule type" value="Genomic_DNA"/>
</dbReference>
<feature type="compositionally biased region" description="Polar residues" evidence="1">
    <location>
        <begin position="82"/>
        <end position="93"/>
    </location>
</feature>
<reference evidence="2" key="1">
    <citation type="journal article" date="2022" name="bioRxiv">
        <title>Sequencing and chromosome-scale assembly of the giantPleurodeles waltlgenome.</title>
        <authorList>
            <person name="Brown T."/>
            <person name="Elewa A."/>
            <person name="Iarovenko S."/>
            <person name="Subramanian E."/>
            <person name="Araus A.J."/>
            <person name="Petzold A."/>
            <person name="Susuki M."/>
            <person name="Suzuki K.-i.T."/>
            <person name="Hayashi T."/>
            <person name="Toyoda A."/>
            <person name="Oliveira C."/>
            <person name="Osipova E."/>
            <person name="Leigh N.D."/>
            <person name="Simon A."/>
            <person name="Yun M.H."/>
        </authorList>
    </citation>
    <scope>NUCLEOTIDE SEQUENCE</scope>
    <source>
        <strain evidence="2">20211129_DDA</strain>
        <tissue evidence="2">Liver</tissue>
    </source>
</reference>
<name>A0AAV7USQ6_PLEWA</name>
<protein>
    <submittedName>
        <fullName evidence="2">Uncharacterized protein</fullName>
    </submittedName>
</protein>
<organism evidence="2 3">
    <name type="scientific">Pleurodeles waltl</name>
    <name type="common">Iberian ribbed newt</name>
    <dbReference type="NCBI Taxonomy" id="8319"/>
    <lineage>
        <taxon>Eukaryota</taxon>
        <taxon>Metazoa</taxon>
        <taxon>Chordata</taxon>
        <taxon>Craniata</taxon>
        <taxon>Vertebrata</taxon>
        <taxon>Euteleostomi</taxon>
        <taxon>Amphibia</taxon>
        <taxon>Batrachia</taxon>
        <taxon>Caudata</taxon>
        <taxon>Salamandroidea</taxon>
        <taxon>Salamandridae</taxon>
        <taxon>Pleurodelinae</taxon>
        <taxon>Pleurodeles</taxon>
    </lineage>
</organism>
<sequence>MQVCKQAQSLRESGAERSSAMLEEGTLGGTVKTAEASGKAFFVERSLEERRLDTTGKMAARKDCMEDVIIISDEESERQNSHRVVSNEENCQSAGLHGEMESRGVRRRLSLDGSLGHEVRAGNFGSQSVFKVGEQVNFVDKAGVVIRGIVCEETSEDGSICSAQILMDFLQSGSDEVNSGCDAPRFSGRLSEVTVHQEAGQPSGGQSLPVKVRAPLGHQNEGRVKSGAVYPTARQSVVSGSLGHGAGSVFDEQPSTSRGAGAMFESPDEEWLDYEEDVEERVIPVLKSVVRKATQLVPEVVRGDRFGNRYREVAVGNLPRGEDFGLGSGSFGFERQVGVGICTKLWGVLGGLVSRKGGVDVSIQVDSDSGTGAGKSEVGSDMVSGGVPKEDEAIEVQDSSKSVGVVSSDGTSKGINNDIAGMYIPGINNDIADALSCFQWQGFHGQGAYFQKTVVPGELWEIGD</sequence>
<comment type="caution">
    <text evidence="2">The sequence shown here is derived from an EMBL/GenBank/DDBJ whole genome shotgun (WGS) entry which is preliminary data.</text>
</comment>
<evidence type="ECO:0000256" key="1">
    <source>
        <dbReference type="SAM" id="MobiDB-lite"/>
    </source>
</evidence>
<evidence type="ECO:0000313" key="3">
    <source>
        <dbReference type="Proteomes" id="UP001066276"/>
    </source>
</evidence>
<keyword evidence="3" id="KW-1185">Reference proteome</keyword>
<feature type="region of interest" description="Disordered" evidence="1">
    <location>
        <begin position="243"/>
        <end position="263"/>
    </location>
</feature>
<proteinExistence type="predicted"/>
<dbReference type="Proteomes" id="UP001066276">
    <property type="component" value="Chromosome 2_2"/>
</dbReference>
<accession>A0AAV7USQ6</accession>
<evidence type="ECO:0000313" key="2">
    <source>
        <dbReference type="EMBL" id="KAJ1191641.1"/>
    </source>
</evidence>
<dbReference type="AlphaFoldDB" id="A0AAV7USQ6"/>
<gene>
    <name evidence="2" type="ORF">NDU88_000957</name>
</gene>